<gene>
    <name evidence="4" type="ORF">L1F29_00600</name>
</gene>
<protein>
    <submittedName>
        <fullName evidence="4">Class I SAM-dependent methyltransferase</fullName>
    </submittedName>
</protein>
<evidence type="ECO:0000313" key="4">
    <source>
        <dbReference type="EMBL" id="UVI30426.1"/>
    </source>
</evidence>
<dbReference type="InterPro" id="IPR013217">
    <property type="entry name" value="Methyltransf_12"/>
</dbReference>
<dbReference type="InterPro" id="IPR029063">
    <property type="entry name" value="SAM-dependent_MTases_sf"/>
</dbReference>
<dbReference type="GO" id="GO:0008168">
    <property type="term" value="F:methyltransferase activity"/>
    <property type="evidence" value="ECO:0007669"/>
    <property type="project" value="UniProtKB-KW"/>
</dbReference>
<dbReference type="EMBL" id="CP091430">
    <property type="protein sequence ID" value="UVI30426.1"/>
    <property type="molecule type" value="Genomic_DNA"/>
</dbReference>
<dbReference type="Gene3D" id="3.40.50.150">
    <property type="entry name" value="Vaccinia Virus protein VP39"/>
    <property type="match status" value="1"/>
</dbReference>
<keyword evidence="1 4" id="KW-0489">Methyltransferase</keyword>
<dbReference type="Pfam" id="PF08242">
    <property type="entry name" value="Methyltransf_12"/>
    <property type="match status" value="1"/>
</dbReference>
<keyword evidence="5" id="KW-1185">Reference proteome</keyword>
<evidence type="ECO:0000256" key="2">
    <source>
        <dbReference type="ARBA" id="ARBA00022679"/>
    </source>
</evidence>
<dbReference type="InterPro" id="IPR051052">
    <property type="entry name" value="Diverse_substrate_MTase"/>
</dbReference>
<proteinExistence type="predicted"/>
<evidence type="ECO:0000259" key="3">
    <source>
        <dbReference type="Pfam" id="PF08242"/>
    </source>
</evidence>
<organism evidence="4 5">
    <name type="scientific">Paenibacillus spongiae</name>
    <dbReference type="NCBI Taxonomy" id="2909671"/>
    <lineage>
        <taxon>Bacteria</taxon>
        <taxon>Bacillati</taxon>
        <taxon>Bacillota</taxon>
        <taxon>Bacilli</taxon>
        <taxon>Bacillales</taxon>
        <taxon>Paenibacillaceae</taxon>
        <taxon>Paenibacillus</taxon>
    </lineage>
</organism>
<dbReference type="GO" id="GO:0032259">
    <property type="term" value="P:methylation"/>
    <property type="evidence" value="ECO:0007669"/>
    <property type="project" value="UniProtKB-KW"/>
</dbReference>
<evidence type="ECO:0000256" key="1">
    <source>
        <dbReference type="ARBA" id="ARBA00022603"/>
    </source>
</evidence>
<name>A0ABY5S938_9BACL</name>
<reference evidence="4" key="1">
    <citation type="submission" date="2022-01" db="EMBL/GenBank/DDBJ databases">
        <title>Paenibacillus spongiae sp. nov., isolated from marine sponge.</title>
        <authorList>
            <person name="Li Z."/>
            <person name="Zhang M."/>
        </authorList>
    </citation>
    <scope>NUCLEOTIDE SEQUENCE</scope>
    <source>
        <strain evidence="4">PHS-Z3</strain>
    </source>
</reference>
<feature type="domain" description="Methyltransferase type 12" evidence="3">
    <location>
        <begin position="45"/>
        <end position="136"/>
    </location>
</feature>
<dbReference type="Proteomes" id="UP001057877">
    <property type="component" value="Chromosome"/>
</dbReference>
<keyword evidence="2" id="KW-0808">Transferase</keyword>
<dbReference type="PANTHER" id="PTHR44942:SF4">
    <property type="entry name" value="METHYLTRANSFERASE TYPE 11 DOMAIN-CONTAINING PROTEIN"/>
    <property type="match status" value="1"/>
</dbReference>
<accession>A0ABY5S938</accession>
<evidence type="ECO:0000313" key="5">
    <source>
        <dbReference type="Proteomes" id="UP001057877"/>
    </source>
</evidence>
<dbReference type="SUPFAM" id="SSF53335">
    <property type="entry name" value="S-adenosyl-L-methionine-dependent methyltransferases"/>
    <property type="match status" value="1"/>
</dbReference>
<dbReference type="PANTHER" id="PTHR44942">
    <property type="entry name" value="METHYLTRANSF_11 DOMAIN-CONTAINING PROTEIN"/>
    <property type="match status" value="1"/>
</dbReference>
<dbReference type="CDD" id="cd02440">
    <property type="entry name" value="AdoMet_MTases"/>
    <property type="match status" value="1"/>
</dbReference>
<dbReference type="RefSeq" id="WP_258386490.1">
    <property type="nucleotide sequence ID" value="NZ_CP091430.1"/>
</dbReference>
<sequence length="262" mass="29965">MDWKKESTMFDQTADYYDKYRPSYPQKVMDSLVSAANITDKSAILEIGSGSGKATELLVPYRCHILCVEPGSNLVREGRRKFAKYPFVRFEESRYEEYAAKGTSYDVIFSAQAFHWIPQPIGFEKCAAALMEGGYLALIWNMYLTYDNELDHELVALSNKYGGFADFLSEDGCEKRISSVASQIEHSGLFTKPQIDRHLWSQAYTADEYFGFMLTGNFFVQKSEEEKEEAYQDILALAGKHNGVIERPYLSVLYLSQKKARK</sequence>